<evidence type="ECO:0000256" key="1">
    <source>
        <dbReference type="ARBA" id="ARBA00010634"/>
    </source>
</evidence>
<feature type="chain" id="PRO_5020703958" evidence="3">
    <location>
        <begin position="25"/>
        <end position="228"/>
    </location>
</feature>
<dbReference type="Proteomes" id="UP000257039">
    <property type="component" value="Unassembled WGS sequence"/>
</dbReference>
<dbReference type="GO" id="GO:0120010">
    <property type="term" value="P:intermembrane phospholipid transfer"/>
    <property type="evidence" value="ECO:0007669"/>
    <property type="project" value="TreeGrafter"/>
</dbReference>
<comment type="caution">
    <text evidence="4">The sequence shown here is derived from an EMBL/GenBank/DDBJ whole genome shotgun (WGS) entry which is preliminary data.</text>
</comment>
<evidence type="ECO:0000313" key="4">
    <source>
        <dbReference type="EMBL" id="RDH44820.1"/>
    </source>
</evidence>
<dbReference type="InterPro" id="IPR007428">
    <property type="entry name" value="MlaA"/>
</dbReference>
<dbReference type="PANTHER" id="PTHR30035">
    <property type="entry name" value="LIPOPROTEIN VACJ-RELATED"/>
    <property type="match status" value="1"/>
</dbReference>
<evidence type="ECO:0000256" key="3">
    <source>
        <dbReference type="SAM" id="SignalP"/>
    </source>
</evidence>
<dbReference type="PRINTS" id="PR01805">
    <property type="entry name" value="VACJLIPOPROT"/>
</dbReference>
<name>A0A4P9VRY0_9GAMM</name>
<feature type="signal peptide" evidence="3">
    <location>
        <begin position="1"/>
        <end position="24"/>
    </location>
</feature>
<proteinExistence type="inferred from homology"/>
<keyword evidence="2 3" id="KW-0732">Signal</keyword>
<accession>A0A4P9VRY0</accession>
<organism evidence="4 5">
    <name type="scientific">Zooshikella ganghwensis</name>
    <dbReference type="NCBI Taxonomy" id="202772"/>
    <lineage>
        <taxon>Bacteria</taxon>
        <taxon>Pseudomonadati</taxon>
        <taxon>Pseudomonadota</taxon>
        <taxon>Gammaproteobacteria</taxon>
        <taxon>Oceanospirillales</taxon>
        <taxon>Zooshikellaceae</taxon>
        <taxon>Zooshikella</taxon>
    </lineage>
</organism>
<comment type="similarity">
    <text evidence="1">Belongs to the MlaA family.</text>
</comment>
<sequence length="228" mass="25870">MLMVLRKTAFSLLLSMCVIGQSFAEHPDDPWEGFNRSVFQFNETVDDNFFKPVAKGYRYVTPDPVEQLVTNFFSNIGEVPNIINDILQLEGKQAANDTGRLLVNSTIGMLGLLDVAEHMGLEKNYEDFGLTMGHWQVPRGPYLVLPLFGPSTVRSATGMVPDSYMNPIRYVDNVPTRNVLYVMKVVDKRAGLLKSEDLILGDKYTFIRDTYIQNREFLLTGEQPEDDF</sequence>
<dbReference type="GO" id="GO:0016020">
    <property type="term" value="C:membrane"/>
    <property type="evidence" value="ECO:0007669"/>
    <property type="project" value="InterPro"/>
</dbReference>
<reference evidence="4 5" key="1">
    <citation type="submission" date="2017-04" db="EMBL/GenBank/DDBJ databases">
        <title>Draft genome sequence of Zooshikella ganghwensis VG4 isolated from Red Sea sediments.</title>
        <authorList>
            <person name="Rehman Z."/>
            <person name="Alam I."/>
            <person name="Kamau A."/>
            <person name="Bajic V."/>
            <person name="Leiknes T."/>
        </authorList>
    </citation>
    <scope>NUCLEOTIDE SEQUENCE [LARGE SCALE GENOMIC DNA]</scope>
    <source>
        <strain evidence="4 5">VG4</strain>
    </source>
</reference>
<evidence type="ECO:0000256" key="2">
    <source>
        <dbReference type="ARBA" id="ARBA00022729"/>
    </source>
</evidence>
<keyword evidence="5" id="KW-1185">Reference proteome</keyword>
<dbReference type="AlphaFoldDB" id="A0A4P9VRY0"/>
<dbReference type="PANTHER" id="PTHR30035:SF3">
    <property type="entry name" value="INTERMEMBRANE PHOSPHOLIPID TRANSPORT SYSTEM LIPOPROTEIN MLAA"/>
    <property type="match status" value="1"/>
</dbReference>
<evidence type="ECO:0000313" key="5">
    <source>
        <dbReference type="Proteomes" id="UP000257039"/>
    </source>
</evidence>
<gene>
    <name evidence="4" type="ORF">B9G39_16040</name>
</gene>
<dbReference type="EMBL" id="NDXW01000001">
    <property type="protein sequence ID" value="RDH44820.1"/>
    <property type="molecule type" value="Genomic_DNA"/>
</dbReference>
<dbReference type="Pfam" id="PF04333">
    <property type="entry name" value="MlaA"/>
    <property type="match status" value="1"/>
</dbReference>
<protein>
    <submittedName>
        <fullName evidence="4">VacJ family lipoprotein</fullName>
    </submittedName>
</protein>
<keyword evidence="4" id="KW-0449">Lipoprotein</keyword>
<dbReference type="RefSeq" id="WP_027709819.1">
    <property type="nucleotide sequence ID" value="NZ_JAEVHG010000001.1"/>
</dbReference>